<dbReference type="PROSITE" id="PS50181">
    <property type="entry name" value="FBOX"/>
    <property type="match status" value="1"/>
</dbReference>
<evidence type="ECO:0000256" key="1">
    <source>
        <dbReference type="SAM" id="MobiDB-lite"/>
    </source>
</evidence>
<gene>
    <name evidence="3" type="ORF">SLS60_011043</name>
</gene>
<evidence type="ECO:0000313" key="4">
    <source>
        <dbReference type="Proteomes" id="UP001521785"/>
    </source>
</evidence>
<name>A0ABR3QKF3_9PLEO</name>
<evidence type="ECO:0000259" key="2">
    <source>
        <dbReference type="PROSITE" id="PS50181"/>
    </source>
</evidence>
<feature type="compositionally biased region" description="Basic and acidic residues" evidence="1">
    <location>
        <begin position="7"/>
        <end position="16"/>
    </location>
</feature>
<feature type="domain" description="F-box" evidence="2">
    <location>
        <begin position="55"/>
        <end position="101"/>
    </location>
</feature>
<dbReference type="Proteomes" id="UP001521785">
    <property type="component" value="Unassembled WGS sequence"/>
</dbReference>
<keyword evidence="4" id="KW-1185">Reference proteome</keyword>
<dbReference type="InterPro" id="IPR001810">
    <property type="entry name" value="F-box_dom"/>
</dbReference>
<feature type="region of interest" description="Disordered" evidence="1">
    <location>
        <begin position="1"/>
        <end position="49"/>
    </location>
</feature>
<accession>A0ABR3QKF3</accession>
<proteinExistence type="predicted"/>
<protein>
    <recommendedName>
        <fullName evidence="2">F-box domain-containing protein</fullName>
    </recommendedName>
</protein>
<sequence>MGKRDRAKLADLESRDGSPPAGAKRQRTDGSKVELAPGETHPDLPVQASRDHAGIADFETLPEELCRQIMLACDWKTVIAGLNLTSKKWNRIVSERIFQSLSICFSEEGTIAHKSSIVAALSNNQLRNIQNYTRRLGVKCGKSRQSQDKALELARGVNPNRCISLDIVPHHAFHEEVYAEAIRIATTMPKLMRMTLPAVFPVAEAHDTVQPERLYLEGALTFKVGQKQSRELVCDINKKDQLALGTPKTGVFRLISTGSEKDSKRLPTKTNMVAMQLKSNGIVPSDLFRRFMGDLGFGENRCEEVTKLEVFDTSIVGQLPTISTNLRSLGIRNLKILRVRKCRDPTWLLYYIVQEAQQSHRLNLNTIDIAGEWDSAAFEEVEQLLYMLWEHCPYVSDLTFESNRTFSLLDLLPVLRTHGHALRRLKYRVGPNVEFRQYFWVFYHCRSLEEFEFDMPQLQSRNGRDIFTPFLIGKSSEFAEAIALHGTTALHTLHMHLPLASFRRMASDRKQSAHLKACLTDITNFNAKALTESKAKINLRTWAWTIYGAKGSQTKRFVRVQKKVAGSDSQEDRWVHTSL</sequence>
<organism evidence="3 4">
    <name type="scientific">Paraconiothyrium brasiliense</name>
    <dbReference type="NCBI Taxonomy" id="300254"/>
    <lineage>
        <taxon>Eukaryota</taxon>
        <taxon>Fungi</taxon>
        <taxon>Dikarya</taxon>
        <taxon>Ascomycota</taxon>
        <taxon>Pezizomycotina</taxon>
        <taxon>Dothideomycetes</taxon>
        <taxon>Pleosporomycetidae</taxon>
        <taxon>Pleosporales</taxon>
        <taxon>Massarineae</taxon>
        <taxon>Didymosphaeriaceae</taxon>
        <taxon>Paraconiothyrium</taxon>
    </lineage>
</organism>
<dbReference type="EMBL" id="JAKJXO020000020">
    <property type="protein sequence ID" value="KAL1592627.1"/>
    <property type="molecule type" value="Genomic_DNA"/>
</dbReference>
<reference evidence="3 4" key="1">
    <citation type="submission" date="2024-02" db="EMBL/GenBank/DDBJ databases">
        <title>De novo assembly and annotation of 12 fungi associated with fruit tree decline syndrome in Ontario, Canada.</title>
        <authorList>
            <person name="Sulman M."/>
            <person name="Ellouze W."/>
            <person name="Ilyukhin E."/>
        </authorList>
    </citation>
    <scope>NUCLEOTIDE SEQUENCE [LARGE SCALE GENOMIC DNA]</scope>
    <source>
        <strain evidence="3 4">M42-189</strain>
    </source>
</reference>
<evidence type="ECO:0000313" key="3">
    <source>
        <dbReference type="EMBL" id="KAL1592627.1"/>
    </source>
</evidence>
<comment type="caution">
    <text evidence="3">The sequence shown here is derived from an EMBL/GenBank/DDBJ whole genome shotgun (WGS) entry which is preliminary data.</text>
</comment>